<dbReference type="PANTHER" id="PTHR43649:SF12">
    <property type="entry name" value="DIACETYLCHITOBIOSE BINDING PROTEIN DASA"/>
    <property type="match status" value="1"/>
</dbReference>
<evidence type="ECO:0000256" key="2">
    <source>
        <dbReference type="ARBA" id="ARBA00008520"/>
    </source>
</evidence>
<dbReference type="SUPFAM" id="SSF53850">
    <property type="entry name" value="Periplasmic binding protein-like II"/>
    <property type="match status" value="1"/>
</dbReference>
<keyword evidence="4" id="KW-0732">Signal</keyword>
<comment type="similarity">
    <text evidence="2">Belongs to the bacterial solute-binding protein 1 family.</text>
</comment>
<evidence type="ECO:0000256" key="3">
    <source>
        <dbReference type="ARBA" id="ARBA00022764"/>
    </source>
</evidence>
<protein>
    <submittedName>
        <fullName evidence="5">Raffinose/stachyose/melibiose transport system substrate-binding protein</fullName>
    </submittedName>
</protein>
<name>A0ABV2QWF4_9HYPH</name>
<comment type="caution">
    <text evidence="5">The sequence shown here is derived from an EMBL/GenBank/DDBJ whole genome shotgun (WGS) entry which is preliminary data.</text>
</comment>
<keyword evidence="6" id="KW-1185">Reference proteome</keyword>
<feature type="signal peptide" evidence="4">
    <location>
        <begin position="1"/>
        <end position="30"/>
    </location>
</feature>
<keyword evidence="3" id="KW-0574">Periplasm</keyword>
<dbReference type="PANTHER" id="PTHR43649">
    <property type="entry name" value="ARABINOSE-BINDING PROTEIN-RELATED"/>
    <property type="match status" value="1"/>
</dbReference>
<feature type="chain" id="PRO_5046396611" evidence="4">
    <location>
        <begin position="31"/>
        <end position="425"/>
    </location>
</feature>
<evidence type="ECO:0000256" key="1">
    <source>
        <dbReference type="ARBA" id="ARBA00004418"/>
    </source>
</evidence>
<dbReference type="Gene3D" id="3.40.190.10">
    <property type="entry name" value="Periplasmic binding protein-like II"/>
    <property type="match status" value="2"/>
</dbReference>
<evidence type="ECO:0000313" key="6">
    <source>
        <dbReference type="Proteomes" id="UP001549321"/>
    </source>
</evidence>
<dbReference type="InterPro" id="IPR050490">
    <property type="entry name" value="Bact_solute-bd_prot1"/>
</dbReference>
<dbReference type="Pfam" id="PF01547">
    <property type="entry name" value="SBP_bac_1"/>
    <property type="match status" value="1"/>
</dbReference>
<dbReference type="EMBL" id="JBEPSM010000001">
    <property type="protein sequence ID" value="MET4633349.1"/>
    <property type="molecule type" value="Genomic_DNA"/>
</dbReference>
<comment type="subcellular location">
    <subcellularLocation>
        <location evidence="1">Periplasm</location>
    </subcellularLocation>
</comment>
<dbReference type="Proteomes" id="UP001549321">
    <property type="component" value="Unassembled WGS sequence"/>
</dbReference>
<dbReference type="InterPro" id="IPR006059">
    <property type="entry name" value="SBP"/>
</dbReference>
<sequence length="425" mass="45700">MKTTNRILRAGTMLATALVMTLGVATSAKADTTLTVWDWKSGDPTTAPYFEKVKTDFEAAHPGVTVKFVMQPHDQYYTLLGTAIAASQGPDVVLVHGGSQAKERIAAFSKLDDKIADIKTRVAGWDEFAGPDGSAYAVPISIQGLAVYYNKELYKKAGLDPEATPRSWAELEAICAKLKAAGTTCFALGNKEGFGADFFYSAAAANALTAEQQAAWTTGDLKWSSPEIKAIVQKWVDTQKDGWYAEGANSTAKFMDEYQSFERGENANTIGLLSDVAHWKEFDEFLEPQNVGVFVMPPVTASVNDKLRMPLAGGIGYAVTKFSPNQDLAVELAKSFAATPAMQVFFEAAGAVPSDTAVDTSKVDSPSAKIVLGSLSDGAPLLHNNTSTAETEEWHRQSQMLLTGETTVDKAVARLDEVQAQAKKK</sequence>
<proteinExistence type="inferred from homology"/>
<reference evidence="5 6" key="1">
    <citation type="submission" date="2024-06" db="EMBL/GenBank/DDBJ databases">
        <title>Sorghum-associated microbial communities from plants grown in Nebraska, USA.</title>
        <authorList>
            <person name="Schachtman D."/>
        </authorList>
    </citation>
    <scope>NUCLEOTIDE SEQUENCE [LARGE SCALE GENOMIC DNA]</scope>
    <source>
        <strain evidence="5 6">3207</strain>
    </source>
</reference>
<accession>A0ABV2QWF4</accession>
<organism evidence="5 6">
    <name type="scientific">Kaistia defluvii</name>
    <dbReference type="NCBI Taxonomy" id="410841"/>
    <lineage>
        <taxon>Bacteria</taxon>
        <taxon>Pseudomonadati</taxon>
        <taxon>Pseudomonadota</taxon>
        <taxon>Alphaproteobacteria</taxon>
        <taxon>Hyphomicrobiales</taxon>
        <taxon>Kaistiaceae</taxon>
        <taxon>Kaistia</taxon>
    </lineage>
</organism>
<evidence type="ECO:0000256" key="4">
    <source>
        <dbReference type="SAM" id="SignalP"/>
    </source>
</evidence>
<evidence type="ECO:0000313" key="5">
    <source>
        <dbReference type="EMBL" id="MET4633349.1"/>
    </source>
</evidence>
<gene>
    <name evidence="5" type="ORF">ABIE08_001262</name>
</gene>
<dbReference type="RefSeq" id="WP_354549562.1">
    <property type="nucleotide sequence ID" value="NZ_JBEPSM010000001.1"/>
</dbReference>